<keyword evidence="4" id="KW-0378">Hydrolase</keyword>
<dbReference type="InterPro" id="IPR013783">
    <property type="entry name" value="Ig-like_fold"/>
</dbReference>
<dbReference type="InterPro" id="IPR036156">
    <property type="entry name" value="Beta-gal/glucu_dom_sf"/>
</dbReference>
<dbReference type="OrthoDB" id="9762066at2"/>
<organism evidence="9 10">
    <name type="scientific">Granulicella sibirica</name>
    <dbReference type="NCBI Taxonomy" id="2479048"/>
    <lineage>
        <taxon>Bacteria</taxon>
        <taxon>Pseudomonadati</taxon>
        <taxon>Acidobacteriota</taxon>
        <taxon>Terriglobia</taxon>
        <taxon>Terriglobales</taxon>
        <taxon>Acidobacteriaceae</taxon>
        <taxon>Granulicella</taxon>
    </lineage>
</organism>
<evidence type="ECO:0000256" key="3">
    <source>
        <dbReference type="ARBA" id="ARBA00012756"/>
    </source>
</evidence>
<dbReference type="PRINTS" id="PR00132">
    <property type="entry name" value="GLHYDRLASE2"/>
</dbReference>
<keyword evidence="7" id="KW-0732">Signal</keyword>
<dbReference type="EMBL" id="RDSM01000006">
    <property type="protein sequence ID" value="RXH54105.1"/>
    <property type="molecule type" value="Genomic_DNA"/>
</dbReference>
<dbReference type="GO" id="GO:0030246">
    <property type="term" value="F:carbohydrate binding"/>
    <property type="evidence" value="ECO:0007669"/>
    <property type="project" value="InterPro"/>
</dbReference>
<evidence type="ECO:0000256" key="1">
    <source>
        <dbReference type="ARBA" id="ARBA00001412"/>
    </source>
</evidence>
<dbReference type="Pfam" id="PF02837">
    <property type="entry name" value="Glyco_hydro_2_N"/>
    <property type="match status" value="1"/>
</dbReference>
<comment type="catalytic activity">
    <reaction evidence="1">
        <text>Hydrolysis of terminal non-reducing beta-D-galactose residues in beta-D-galactosides.</text>
        <dbReference type="EC" id="3.2.1.23"/>
    </reaction>
</comment>
<dbReference type="PROSITE" id="PS00608">
    <property type="entry name" value="GLYCOSYL_HYDROL_F2_2"/>
    <property type="match status" value="1"/>
</dbReference>
<dbReference type="GO" id="GO:0009341">
    <property type="term" value="C:beta-galactosidase complex"/>
    <property type="evidence" value="ECO:0007669"/>
    <property type="project" value="InterPro"/>
</dbReference>
<evidence type="ECO:0000313" key="9">
    <source>
        <dbReference type="EMBL" id="RXH54105.1"/>
    </source>
</evidence>
<dbReference type="InterPro" id="IPR017853">
    <property type="entry name" value="GH"/>
</dbReference>
<keyword evidence="10" id="KW-1185">Reference proteome</keyword>
<dbReference type="SUPFAM" id="SSF49785">
    <property type="entry name" value="Galactose-binding domain-like"/>
    <property type="match status" value="1"/>
</dbReference>
<name>A0A4Q0ST66_9BACT</name>
<reference evidence="10" key="2">
    <citation type="submission" date="2019-02" db="EMBL/GenBank/DDBJ databases">
        <title>Granulicella sibirica sp. nov., a psychrotolerant acidobacterium isolated from an organic soil layer in forested tundra, West Siberia.</title>
        <authorList>
            <person name="Oshkin I.Y."/>
            <person name="Kulichevskaya I.S."/>
            <person name="Rijpstra W.I.C."/>
            <person name="Sinninghe Damste J.S."/>
            <person name="Rakitin A.L."/>
            <person name="Ravin N.V."/>
            <person name="Dedysh S.N."/>
        </authorList>
    </citation>
    <scope>NUCLEOTIDE SEQUENCE [LARGE SCALE GENOMIC DNA]</scope>
    <source>
        <strain evidence="10">AF10</strain>
    </source>
</reference>
<comment type="caution">
    <text evidence="9">The sequence shown here is derived from an EMBL/GenBank/DDBJ whole genome shotgun (WGS) entry which is preliminary data.</text>
</comment>
<feature type="chain" id="PRO_5020562922" description="beta-galactosidase" evidence="7">
    <location>
        <begin position="24"/>
        <end position="1078"/>
    </location>
</feature>
<evidence type="ECO:0000256" key="5">
    <source>
        <dbReference type="ARBA" id="ARBA00023295"/>
    </source>
</evidence>
<dbReference type="Pfam" id="PF00703">
    <property type="entry name" value="Glyco_hydro_2"/>
    <property type="match status" value="1"/>
</dbReference>
<evidence type="ECO:0000256" key="2">
    <source>
        <dbReference type="ARBA" id="ARBA00007401"/>
    </source>
</evidence>
<dbReference type="EC" id="3.2.1.23" evidence="3"/>
<dbReference type="Pfam" id="PF16353">
    <property type="entry name" value="LacZ_4"/>
    <property type="match status" value="1"/>
</dbReference>
<dbReference type="SUPFAM" id="SSF51445">
    <property type="entry name" value="(Trans)glycosidases"/>
    <property type="match status" value="1"/>
</dbReference>
<evidence type="ECO:0000259" key="8">
    <source>
        <dbReference type="SMART" id="SM01038"/>
    </source>
</evidence>
<dbReference type="PANTHER" id="PTHR46323:SF2">
    <property type="entry name" value="BETA-GALACTOSIDASE"/>
    <property type="match status" value="1"/>
</dbReference>
<dbReference type="InterPro" id="IPR006103">
    <property type="entry name" value="Glyco_hydro_2_cat"/>
</dbReference>
<dbReference type="InterPro" id="IPR011013">
    <property type="entry name" value="Gal_mutarotase_sf_dom"/>
</dbReference>
<sequence length="1078" mass="120059">MHYKARLIPALLILLALTLTLRAQTPSIPPEVENEAILGIHKEPYHATLMPYNDRMEALAADRKASSWARTLNGSWKFHWVPRPEERPVDFYRLSFDVSGWKDIPVPSNMEVQGYGTPIYTNFTYPFKKDWPRVTGEPPREFTTYTERDAVGSYRREFDVPANWKSRRIFVTFDGVDSAFFLYVNGKKVGYSVNSRNPAEFDLTSYVIPGAKNLIAVEVYRFSAGSYMEDQDMWRLSGIFRNVTLWSAPQVHVRDFSLTTDLDPGYRDGVLRVSAKVHNYSAAPQPARRLQVEVVPRGQTASIAQTEVDVPALAAGEERQVSASLPVANPAKWTAETPNLYTAVLSLSGGGGAPAEMLSARTGFRKIEIKNAVFMINGVPVKLKGANRHENWPDTGHTVSEDRMIRDLELLKRVNANHVRTSHYTDDPRWYELADEYGIYLVAEANVECHGYMNVLDREPRYEPSIVDRNVANVENLKNHPSVVIWSLGNECGGGSSFRTALSAVRAIDSTRPTHYEPFGGGANLPTDIESHMYTSPQELQAAGEDVKRTRPIYLCEYAHAMNNSMGSVGDYNDLFDKYPTLMGGAIWEWEDQGLWNGRDLNHQYMAYGGGFGDFPNDKYFIHKGVVFSDRTPKPHYPELKRAYQWVSFTPIALDRGTIGVRNRYAFTNLNTFVPHWTLSEDGMTIDGGTLPPIDVAPGASSEVTLPIRRMSRKPGREYFLQLSFELAKPELWADAGYPVATEQFVLPAAPAITREIAQSDVPASLKLAQDDRSITITGNSFRVAFDKRQGTISQIERGGTSLLMEGGGPKLYLWRAPHRNDDEWASKAWDKYGVNQLQTSVKSIKATQLGGSQVLVEATLLEQGRQGWSATYTTAYTVSGDGSIAVKNNFVPAGERIPLARIGVRLMLNTAYNRFTYLGRGPMENYSDRDRGSDVGLYSSTVQEQLTPYPKPMEAGNHEDVRWAALGGSGLPSLVAVSEGKLLQVSALPLRDEDLDQPAHAEDLPQSTSTVLTLDTRTLGVGSSSCGPKPLPQYMVWSDPTEFSYVLRLLPTGDHQYSDAARLQTLAQSQPSATNAR</sequence>
<dbReference type="GO" id="GO:0004565">
    <property type="term" value="F:beta-galactosidase activity"/>
    <property type="evidence" value="ECO:0007669"/>
    <property type="project" value="UniProtKB-EC"/>
</dbReference>
<comment type="similarity">
    <text evidence="2">Belongs to the glycosyl hydrolase 2 family.</text>
</comment>
<evidence type="ECO:0000256" key="7">
    <source>
        <dbReference type="SAM" id="SignalP"/>
    </source>
</evidence>
<evidence type="ECO:0000313" key="10">
    <source>
        <dbReference type="Proteomes" id="UP000289437"/>
    </source>
</evidence>
<dbReference type="InterPro" id="IPR006101">
    <property type="entry name" value="Glyco_hydro_2"/>
</dbReference>
<keyword evidence="5" id="KW-0326">Glycosidase</keyword>
<evidence type="ECO:0000256" key="4">
    <source>
        <dbReference type="ARBA" id="ARBA00022801"/>
    </source>
</evidence>
<dbReference type="SMART" id="SM01038">
    <property type="entry name" value="Bgal_small_N"/>
    <property type="match status" value="1"/>
</dbReference>
<feature type="signal peptide" evidence="7">
    <location>
        <begin position="1"/>
        <end position="23"/>
    </location>
</feature>
<dbReference type="SUPFAM" id="SSF74650">
    <property type="entry name" value="Galactose mutarotase-like"/>
    <property type="match status" value="1"/>
</dbReference>
<dbReference type="InterPro" id="IPR032312">
    <property type="entry name" value="LacZ_4"/>
</dbReference>
<dbReference type="InterPro" id="IPR008979">
    <property type="entry name" value="Galactose-bd-like_sf"/>
</dbReference>
<dbReference type="Gene3D" id="2.70.98.10">
    <property type="match status" value="1"/>
</dbReference>
<dbReference type="SUPFAM" id="SSF49303">
    <property type="entry name" value="beta-Galactosidase/glucuronidase domain"/>
    <property type="match status" value="2"/>
</dbReference>
<dbReference type="Gene3D" id="3.20.20.80">
    <property type="entry name" value="Glycosidases"/>
    <property type="match status" value="1"/>
</dbReference>
<dbReference type="Pfam" id="PF02836">
    <property type="entry name" value="Glyco_hydro_2_C"/>
    <property type="match status" value="1"/>
</dbReference>
<dbReference type="InterPro" id="IPR050347">
    <property type="entry name" value="Bact_Beta-galactosidase"/>
</dbReference>
<dbReference type="Proteomes" id="UP000289437">
    <property type="component" value="Unassembled WGS sequence"/>
</dbReference>
<accession>A0A4Q0ST66</accession>
<dbReference type="Pfam" id="PF02929">
    <property type="entry name" value="Bgal_small_N"/>
    <property type="match status" value="1"/>
</dbReference>
<feature type="domain" description="Beta galactosidase small chain/" evidence="8">
    <location>
        <begin position="776"/>
        <end position="1049"/>
    </location>
</feature>
<gene>
    <name evidence="9" type="ORF">GRAN_5074</name>
</gene>
<dbReference type="InterPro" id="IPR014718">
    <property type="entry name" value="GH-type_carb-bd"/>
</dbReference>
<dbReference type="InterPro" id="IPR006104">
    <property type="entry name" value="Glyco_hydro_2_N"/>
</dbReference>
<reference evidence="9 10" key="1">
    <citation type="submission" date="2018-11" db="EMBL/GenBank/DDBJ databases">
        <authorList>
            <person name="Mardanov A.V."/>
            <person name="Ravin N.V."/>
            <person name="Dedysh S.N."/>
        </authorList>
    </citation>
    <scope>NUCLEOTIDE SEQUENCE [LARGE SCALE GENOMIC DNA]</scope>
    <source>
        <strain evidence="9 10">AF10</strain>
    </source>
</reference>
<proteinExistence type="inferred from homology"/>
<dbReference type="InterPro" id="IPR004199">
    <property type="entry name" value="B-gal_small/dom_5"/>
</dbReference>
<dbReference type="InterPro" id="IPR006102">
    <property type="entry name" value="Ig-like_GH2"/>
</dbReference>
<dbReference type="AlphaFoldDB" id="A0A4Q0ST66"/>
<dbReference type="InterPro" id="IPR023232">
    <property type="entry name" value="Glyco_hydro_2_AS"/>
</dbReference>
<protein>
    <recommendedName>
        <fullName evidence="3">beta-galactosidase</fullName>
        <ecNumber evidence="3">3.2.1.23</ecNumber>
    </recommendedName>
    <alternativeName>
        <fullName evidence="6">Lactase</fullName>
    </alternativeName>
</protein>
<dbReference type="Gene3D" id="2.60.40.10">
    <property type="entry name" value="Immunoglobulins"/>
    <property type="match status" value="2"/>
</dbReference>
<evidence type="ECO:0000256" key="6">
    <source>
        <dbReference type="ARBA" id="ARBA00032230"/>
    </source>
</evidence>
<dbReference type="GO" id="GO:0005990">
    <property type="term" value="P:lactose catabolic process"/>
    <property type="evidence" value="ECO:0007669"/>
    <property type="project" value="TreeGrafter"/>
</dbReference>
<dbReference type="PANTHER" id="PTHR46323">
    <property type="entry name" value="BETA-GALACTOSIDASE"/>
    <property type="match status" value="1"/>
</dbReference>
<dbReference type="Gene3D" id="2.60.120.260">
    <property type="entry name" value="Galactose-binding domain-like"/>
    <property type="match status" value="1"/>
</dbReference>